<feature type="region of interest" description="Disordered" evidence="1">
    <location>
        <begin position="33"/>
        <end position="62"/>
    </location>
</feature>
<name>A0A2V0R9X9_9ZZZZ</name>
<organism evidence="2">
    <name type="scientific">viral metagenome</name>
    <dbReference type="NCBI Taxonomy" id="1070528"/>
    <lineage>
        <taxon>unclassified sequences</taxon>
        <taxon>metagenomes</taxon>
        <taxon>organismal metagenomes</taxon>
    </lineage>
</organism>
<protein>
    <submittedName>
        <fullName evidence="2">Uncharacterized protein</fullName>
    </submittedName>
</protein>
<dbReference type="EMBL" id="BDQA01000532">
    <property type="protein sequence ID" value="GBH22011.1"/>
    <property type="molecule type" value="Genomic_RNA"/>
</dbReference>
<sequence length="342" mass="37322">MTIKIYNPWKCDRPPDKTTKVCYNVKTQEFRVQPLNSNEPESDTVDTEDSDHDDERSVSEPAPFMLPTLKGIVQAIAAGVAIYRFGGAWSGAMSGWKDVGLFKPFLKTLKAYNKTGSLLSSEEWCPADQWLENAYQYTLPNSIGVPQLMQDIVSIAAPMNGIALDGIAAFVAASDKFVEWGEEARSLAESIAEFEVDLEDIMLPKLQEGGLYTEESRNTGGIGGSINWEAMLAPVWNSIAGAYNTLIESIAADTEEILGTVATFVKVGGDVLSVAGEAGEVVEEILTTETDDFEFQDTGNDEADAALDEVEEHLSNRPPAPGEWIIDAAEKVKDVIQGFFEF</sequence>
<reference evidence="2" key="1">
    <citation type="submission" date="2017-04" db="EMBL/GenBank/DDBJ databases">
        <title>Unveiling RNA virosphere associated with marine microorganisms.</title>
        <authorList>
            <person name="Urayama S."/>
            <person name="Takaki Y."/>
            <person name="Nishi S."/>
            <person name="Yoshida Y."/>
            <person name="Deguchi S."/>
            <person name="Takai K."/>
            <person name="Nunoura T."/>
        </authorList>
    </citation>
    <scope>NUCLEOTIDE SEQUENCE</scope>
</reference>
<comment type="caution">
    <text evidence="2">The sequence shown here is derived from an EMBL/GenBank/DDBJ whole genome shotgun (WGS) entry which is preliminary data.</text>
</comment>
<proteinExistence type="predicted"/>
<accession>A0A2V0R9X9</accession>
<evidence type="ECO:0000313" key="2">
    <source>
        <dbReference type="EMBL" id="GBH22011.1"/>
    </source>
</evidence>
<feature type="compositionally biased region" description="Acidic residues" evidence="1">
    <location>
        <begin position="40"/>
        <end position="52"/>
    </location>
</feature>
<evidence type="ECO:0000256" key="1">
    <source>
        <dbReference type="SAM" id="MobiDB-lite"/>
    </source>
</evidence>
<dbReference type="AlphaFoldDB" id="A0A2V0R9X9"/>